<proteinExistence type="predicted"/>
<evidence type="ECO:0000313" key="2">
    <source>
        <dbReference type="Proteomes" id="UP001197093"/>
    </source>
</evidence>
<keyword evidence="2" id="KW-1185">Reference proteome</keyword>
<sequence length="140" mass="15919">MASIHEAMLRCPDIETLQYRRLPKDQRDKTNLDLWLDAMDFSRIHTLQLNHTRGRYALTAQVAQKLPARLTSLTSLAVHNAIAEQFILALPNNSLSHLSWWNSGRERGQRLSVEDLHMLAAHVTTAELTANRNGNGRGKR</sequence>
<dbReference type="Proteomes" id="UP001197093">
    <property type="component" value="Unassembled WGS sequence"/>
</dbReference>
<name>A0AAD4HWG3_9PEZI</name>
<comment type="caution">
    <text evidence="1">The sequence shown here is derived from an EMBL/GenBank/DDBJ whole genome shotgun (WGS) entry which is preliminary data.</text>
</comment>
<evidence type="ECO:0000313" key="1">
    <source>
        <dbReference type="EMBL" id="KAG7286847.1"/>
    </source>
</evidence>
<protein>
    <submittedName>
        <fullName evidence="1">Uncharacterized protein</fullName>
    </submittedName>
</protein>
<organism evidence="1 2">
    <name type="scientific">Staphylotrichum longicolle</name>
    <dbReference type="NCBI Taxonomy" id="669026"/>
    <lineage>
        <taxon>Eukaryota</taxon>
        <taxon>Fungi</taxon>
        <taxon>Dikarya</taxon>
        <taxon>Ascomycota</taxon>
        <taxon>Pezizomycotina</taxon>
        <taxon>Sordariomycetes</taxon>
        <taxon>Sordariomycetidae</taxon>
        <taxon>Sordariales</taxon>
        <taxon>Chaetomiaceae</taxon>
        <taxon>Staphylotrichum</taxon>
    </lineage>
</organism>
<reference evidence="1" key="1">
    <citation type="submission" date="2023-02" db="EMBL/GenBank/DDBJ databases">
        <authorList>
            <person name="Palmer J.M."/>
        </authorList>
    </citation>
    <scope>NUCLEOTIDE SEQUENCE</scope>
    <source>
        <strain evidence="1">FW57</strain>
    </source>
</reference>
<dbReference type="EMBL" id="JAHCVI010000004">
    <property type="protein sequence ID" value="KAG7286847.1"/>
    <property type="molecule type" value="Genomic_DNA"/>
</dbReference>
<accession>A0AAD4HWG3</accession>
<dbReference type="AlphaFoldDB" id="A0AAD4HWG3"/>
<gene>
    <name evidence="1" type="ORF">NEMBOFW57_009165</name>
</gene>